<dbReference type="OrthoDB" id="1706229at2759"/>
<evidence type="ECO:0000256" key="1">
    <source>
        <dbReference type="SAM" id="MobiDB-lite"/>
    </source>
</evidence>
<reference evidence="2 3" key="1">
    <citation type="submission" date="2020-10" db="EMBL/GenBank/DDBJ databases">
        <title>Plant Genome Project.</title>
        <authorList>
            <person name="Zhang R.-G."/>
        </authorList>
    </citation>
    <scope>NUCLEOTIDE SEQUENCE [LARGE SCALE GENOMIC DNA]</scope>
    <source>
        <strain evidence="2">FAFU-HL-1</strain>
        <tissue evidence="2">Leaf</tissue>
    </source>
</reference>
<evidence type="ECO:0000313" key="2">
    <source>
        <dbReference type="EMBL" id="KAF9668728.1"/>
    </source>
</evidence>
<organism evidence="2 3">
    <name type="scientific">Salix dunnii</name>
    <dbReference type="NCBI Taxonomy" id="1413687"/>
    <lineage>
        <taxon>Eukaryota</taxon>
        <taxon>Viridiplantae</taxon>
        <taxon>Streptophyta</taxon>
        <taxon>Embryophyta</taxon>
        <taxon>Tracheophyta</taxon>
        <taxon>Spermatophyta</taxon>
        <taxon>Magnoliopsida</taxon>
        <taxon>eudicotyledons</taxon>
        <taxon>Gunneridae</taxon>
        <taxon>Pentapetalae</taxon>
        <taxon>rosids</taxon>
        <taxon>fabids</taxon>
        <taxon>Malpighiales</taxon>
        <taxon>Salicaceae</taxon>
        <taxon>Saliceae</taxon>
        <taxon>Salix</taxon>
    </lineage>
</organism>
<proteinExistence type="predicted"/>
<name>A0A835JEJ0_9ROSI</name>
<evidence type="ECO:0000313" key="3">
    <source>
        <dbReference type="Proteomes" id="UP000657918"/>
    </source>
</evidence>
<dbReference type="Proteomes" id="UP000657918">
    <property type="component" value="Unassembled WGS sequence"/>
</dbReference>
<feature type="compositionally biased region" description="Polar residues" evidence="1">
    <location>
        <begin position="16"/>
        <end position="25"/>
    </location>
</feature>
<keyword evidence="3" id="KW-1185">Reference proteome</keyword>
<protein>
    <submittedName>
        <fullName evidence="2">Uncharacterized protein</fullName>
    </submittedName>
</protein>
<sequence>MSIPEMRRTELRVKTDQSAAKTSPRGNDGAIHHEWPSTVFPHQKQWKRAYGTLTTLLGMVNLIVDSTTSILLSWERRTVRDGGIADINVDLDMRSLSADTIPGACFGSNDAEGKENSQSNYTS</sequence>
<dbReference type="EMBL" id="JADGMS010000014">
    <property type="protein sequence ID" value="KAF9668728.1"/>
    <property type="molecule type" value="Genomic_DNA"/>
</dbReference>
<feature type="region of interest" description="Disordered" evidence="1">
    <location>
        <begin position="1"/>
        <end position="36"/>
    </location>
</feature>
<accession>A0A835JEJ0</accession>
<dbReference type="AlphaFoldDB" id="A0A835JEJ0"/>
<feature type="compositionally biased region" description="Basic and acidic residues" evidence="1">
    <location>
        <begin position="1"/>
        <end position="15"/>
    </location>
</feature>
<gene>
    <name evidence="2" type="ORF">SADUNF_Sadunf14G0033700</name>
</gene>
<comment type="caution">
    <text evidence="2">The sequence shown here is derived from an EMBL/GenBank/DDBJ whole genome shotgun (WGS) entry which is preliminary data.</text>
</comment>